<dbReference type="InterPro" id="IPR020449">
    <property type="entry name" value="Tscrpt_reg_AraC-type_HTH"/>
</dbReference>
<organism evidence="5 6">
    <name type="scientific">Maribacter confluentis</name>
    <dbReference type="NCBI Taxonomy" id="1656093"/>
    <lineage>
        <taxon>Bacteria</taxon>
        <taxon>Pseudomonadati</taxon>
        <taxon>Bacteroidota</taxon>
        <taxon>Flavobacteriia</taxon>
        <taxon>Flavobacteriales</taxon>
        <taxon>Flavobacteriaceae</taxon>
        <taxon>Maribacter</taxon>
    </lineage>
</organism>
<evidence type="ECO:0000259" key="4">
    <source>
        <dbReference type="PROSITE" id="PS01124"/>
    </source>
</evidence>
<dbReference type="Gene3D" id="1.10.10.60">
    <property type="entry name" value="Homeodomain-like"/>
    <property type="match status" value="1"/>
</dbReference>
<dbReference type="PRINTS" id="PR00032">
    <property type="entry name" value="HTHARAC"/>
</dbReference>
<evidence type="ECO:0000313" key="6">
    <source>
        <dbReference type="Proteomes" id="UP001168579"/>
    </source>
</evidence>
<dbReference type="Pfam" id="PF12833">
    <property type="entry name" value="HTH_18"/>
    <property type="match status" value="1"/>
</dbReference>
<dbReference type="InterPro" id="IPR018060">
    <property type="entry name" value="HTH_AraC"/>
</dbReference>
<evidence type="ECO:0000256" key="3">
    <source>
        <dbReference type="ARBA" id="ARBA00023163"/>
    </source>
</evidence>
<reference evidence="5" key="1">
    <citation type="journal article" date="2014" name="Int. J. Syst. Evol. Microbiol.">
        <title>Complete genome of a new Firmicutes species belonging to the dominant human colonic microbiota ('Ruminococcus bicirculans') reveals two chromosomes and a selective capacity to utilize plant glucans.</title>
        <authorList>
            <consortium name="NISC Comparative Sequencing Program"/>
            <person name="Wegmann U."/>
            <person name="Louis P."/>
            <person name="Goesmann A."/>
            <person name="Henrissat B."/>
            <person name="Duncan S.H."/>
            <person name="Flint H.J."/>
        </authorList>
    </citation>
    <scope>NUCLEOTIDE SEQUENCE</scope>
    <source>
        <strain evidence="5">CECT 8869</strain>
    </source>
</reference>
<sequence>MENDTITISKIVKNVSQKYNEGYYTVCWVKDEIKGLEIDGVLYPNMSNSIFFLDKKVNWKLYIKDGNSNSGYILNLADEVLSHPLLSKLHISQIRMFNTSTVPLLKLSPGIEKRTQAILEMIDELLGSHLNNKEDALISLLNTFFVYCDGQCNIKTIVDKNHTKANIVYAFKQMVDQHLAKSHEVSFYASLLNISTRYLNECVQEVLNVSSKNIIIEQLLIRSRHALKFTNKTIKEIGYELGFSTPDYFSYFFKTQTGVSPSELRKSVTS</sequence>
<dbReference type="Proteomes" id="UP001168579">
    <property type="component" value="Unassembled WGS sequence"/>
</dbReference>
<dbReference type="PANTHER" id="PTHR43280">
    <property type="entry name" value="ARAC-FAMILY TRANSCRIPTIONAL REGULATOR"/>
    <property type="match status" value="1"/>
</dbReference>
<dbReference type="SMART" id="SM00342">
    <property type="entry name" value="HTH_ARAC"/>
    <property type="match status" value="1"/>
</dbReference>
<comment type="caution">
    <text evidence="5">The sequence shown here is derived from an EMBL/GenBank/DDBJ whole genome shotgun (WGS) entry which is preliminary data.</text>
</comment>
<keyword evidence="1" id="KW-0805">Transcription regulation</keyword>
<dbReference type="RefSeq" id="WP_304436560.1">
    <property type="nucleotide sequence ID" value="NZ_JAUKUC010000001.1"/>
</dbReference>
<gene>
    <name evidence="5" type="ORF">Q2T41_13905</name>
</gene>
<feature type="domain" description="HTH araC/xylS-type" evidence="4">
    <location>
        <begin position="169"/>
        <end position="267"/>
    </location>
</feature>
<evidence type="ECO:0000256" key="2">
    <source>
        <dbReference type="ARBA" id="ARBA00023125"/>
    </source>
</evidence>
<keyword evidence="2" id="KW-0238">DNA-binding</keyword>
<dbReference type="SUPFAM" id="SSF46689">
    <property type="entry name" value="Homeodomain-like"/>
    <property type="match status" value="1"/>
</dbReference>
<dbReference type="EMBL" id="JAUKUC010000001">
    <property type="protein sequence ID" value="MDO1513753.1"/>
    <property type="molecule type" value="Genomic_DNA"/>
</dbReference>
<dbReference type="PROSITE" id="PS01124">
    <property type="entry name" value="HTH_ARAC_FAMILY_2"/>
    <property type="match status" value="1"/>
</dbReference>
<evidence type="ECO:0000256" key="1">
    <source>
        <dbReference type="ARBA" id="ARBA00023015"/>
    </source>
</evidence>
<dbReference type="PANTHER" id="PTHR43280:SF32">
    <property type="entry name" value="TRANSCRIPTIONAL REGULATORY PROTEIN"/>
    <property type="match status" value="1"/>
</dbReference>
<reference evidence="5" key="2">
    <citation type="submission" date="2023-06" db="EMBL/GenBank/DDBJ databases">
        <authorList>
            <person name="Lucena T."/>
            <person name="Sun Q."/>
        </authorList>
    </citation>
    <scope>NUCLEOTIDE SEQUENCE</scope>
    <source>
        <strain evidence="5">CECT 8869</strain>
    </source>
</reference>
<accession>A0ABT8RS60</accession>
<protein>
    <submittedName>
        <fullName evidence="5">AraC family transcriptional regulator</fullName>
    </submittedName>
</protein>
<proteinExistence type="predicted"/>
<keyword evidence="6" id="KW-1185">Reference proteome</keyword>
<dbReference type="InterPro" id="IPR009057">
    <property type="entry name" value="Homeodomain-like_sf"/>
</dbReference>
<name>A0ABT8RS60_9FLAO</name>
<evidence type="ECO:0000313" key="5">
    <source>
        <dbReference type="EMBL" id="MDO1513753.1"/>
    </source>
</evidence>
<keyword evidence="3" id="KW-0804">Transcription</keyword>